<protein>
    <submittedName>
        <fullName evidence="2">Uncharacterized protein</fullName>
    </submittedName>
</protein>
<dbReference type="Proteomes" id="UP000784294">
    <property type="component" value="Unassembled WGS sequence"/>
</dbReference>
<accession>A0A448XA99</accession>
<keyword evidence="1" id="KW-1133">Transmembrane helix</keyword>
<dbReference type="EMBL" id="CAAALY010130467">
    <property type="protein sequence ID" value="VEL32116.1"/>
    <property type="molecule type" value="Genomic_DNA"/>
</dbReference>
<name>A0A448XA99_9PLAT</name>
<keyword evidence="3" id="KW-1185">Reference proteome</keyword>
<dbReference type="AlphaFoldDB" id="A0A448XA99"/>
<sequence length="105" mass="11828">MLAASQSSCIPLNQANICTSRAQRPNPHADPRQAHLPVTSAARFAALQFVSGFLRNHFFLLFCFLLGFAFFDRMIGNAPLKPQRSTTHYRSLTDEPILTFERLGF</sequence>
<keyword evidence="1" id="KW-0812">Transmembrane</keyword>
<evidence type="ECO:0000256" key="1">
    <source>
        <dbReference type="SAM" id="Phobius"/>
    </source>
</evidence>
<reference evidence="2" key="1">
    <citation type="submission" date="2018-11" db="EMBL/GenBank/DDBJ databases">
        <authorList>
            <consortium name="Pathogen Informatics"/>
        </authorList>
    </citation>
    <scope>NUCLEOTIDE SEQUENCE</scope>
</reference>
<feature type="transmembrane region" description="Helical" evidence="1">
    <location>
        <begin position="57"/>
        <end position="75"/>
    </location>
</feature>
<comment type="caution">
    <text evidence="2">The sequence shown here is derived from an EMBL/GenBank/DDBJ whole genome shotgun (WGS) entry which is preliminary data.</text>
</comment>
<proteinExistence type="predicted"/>
<evidence type="ECO:0000313" key="3">
    <source>
        <dbReference type="Proteomes" id="UP000784294"/>
    </source>
</evidence>
<organism evidence="2 3">
    <name type="scientific">Protopolystoma xenopodis</name>
    <dbReference type="NCBI Taxonomy" id="117903"/>
    <lineage>
        <taxon>Eukaryota</taxon>
        <taxon>Metazoa</taxon>
        <taxon>Spiralia</taxon>
        <taxon>Lophotrochozoa</taxon>
        <taxon>Platyhelminthes</taxon>
        <taxon>Monogenea</taxon>
        <taxon>Polyopisthocotylea</taxon>
        <taxon>Polystomatidea</taxon>
        <taxon>Polystomatidae</taxon>
        <taxon>Protopolystoma</taxon>
    </lineage>
</organism>
<keyword evidence="1" id="KW-0472">Membrane</keyword>
<evidence type="ECO:0000313" key="2">
    <source>
        <dbReference type="EMBL" id="VEL32116.1"/>
    </source>
</evidence>
<gene>
    <name evidence="2" type="ORF">PXEA_LOCUS25556</name>
</gene>